<sequence>MIKYALTCEHDHGFEGWFGSSADYDDQSARGLLECPVCGSGSVRKQIMAPAVAGTKAQKTVPADGDPKMHEMMMEAMGRVRAHVEENFDDMGDRFAKEARDIHDGKSEERGIYGSATPQEVKDLVADGIQVAPLPPAPPKKTDVN</sequence>
<name>A0AB39KUU6_9CAUL</name>
<dbReference type="EMBL" id="CP158375">
    <property type="protein sequence ID" value="XDO97742.1"/>
    <property type="molecule type" value="Genomic_DNA"/>
</dbReference>
<dbReference type="RefSeq" id="WP_369061155.1">
    <property type="nucleotide sequence ID" value="NZ_CP158375.1"/>
</dbReference>
<dbReference type="InterPro" id="IPR009562">
    <property type="entry name" value="DUF1178"/>
</dbReference>
<evidence type="ECO:0000313" key="2">
    <source>
        <dbReference type="EMBL" id="XDO97742.1"/>
    </source>
</evidence>
<organism evidence="2">
    <name type="scientific">Caulobacter sp. 73W</name>
    <dbReference type="NCBI Taxonomy" id="3161137"/>
    <lineage>
        <taxon>Bacteria</taxon>
        <taxon>Pseudomonadati</taxon>
        <taxon>Pseudomonadota</taxon>
        <taxon>Alphaproteobacteria</taxon>
        <taxon>Caulobacterales</taxon>
        <taxon>Caulobacteraceae</taxon>
        <taxon>Caulobacter</taxon>
    </lineage>
</organism>
<protein>
    <submittedName>
        <fullName evidence="2">DUF1178 family protein</fullName>
    </submittedName>
</protein>
<reference evidence="2" key="1">
    <citation type="submission" date="2024-06" db="EMBL/GenBank/DDBJ databases">
        <title>Caulobacter inopinatus, sp. nov.</title>
        <authorList>
            <person name="Donachie S.P."/>
        </authorList>
    </citation>
    <scope>NUCLEOTIDE SEQUENCE</scope>
    <source>
        <strain evidence="2">73W</strain>
    </source>
</reference>
<proteinExistence type="predicted"/>
<dbReference type="PIRSF" id="PIRSF032131">
    <property type="entry name" value="UCP032131"/>
    <property type="match status" value="1"/>
</dbReference>
<feature type="compositionally biased region" description="Basic and acidic residues" evidence="1">
    <location>
        <begin position="100"/>
        <end position="111"/>
    </location>
</feature>
<accession>A0AB39KUU6</accession>
<gene>
    <name evidence="2" type="ORF">ABOZ73_04805</name>
</gene>
<feature type="region of interest" description="Disordered" evidence="1">
    <location>
        <begin position="100"/>
        <end position="119"/>
    </location>
</feature>
<evidence type="ECO:0000256" key="1">
    <source>
        <dbReference type="SAM" id="MobiDB-lite"/>
    </source>
</evidence>
<dbReference type="Pfam" id="PF06676">
    <property type="entry name" value="DUF1178"/>
    <property type="match status" value="1"/>
</dbReference>
<dbReference type="AlphaFoldDB" id="A0AB39KUU6"/>